<evidence type="ECO:0000313" key="3">
    <source>
        <dbReference type="Proteomes" id="UP000801428"/>
    </source>
</evidence>
<evidence type="ECO:0000313" key="2">
    <source>
        <dbReference type="EMBL" id="KAF3001836.1"/>
    </source>
</evidence>
<dbReference type="Proteomes" id="UP000801428">
    <property type="component" value="Unassembled WGS sequence"/>
</dbReference>
<accession>A0A9P4W851</accession>
<gene>
    <name evidence="2" type="ORF">E8E13_003906</name>
</gene>
<organism evidence="2 3">
    <name type="scientific">Curvularia kusanoi</name>
    <name type="common">Cochliobolus kusanoi</name>
    <dbReference type="NCBI Taxonomy" id="90978"/>
    <lineage>
        <taxon>Eukaryota</taxon>
        <taxon>Fungi</taxon>
        <taxon>Dikarya</taxon>
        <taxon>Ascomycota</taxon>
        <taxon>Pezizomycotina</taxon>
        <taxon>Dothideomycetes</taxon>
        <taxon>Pleosporomycetidae</taxon>
        <taxon>Pleosporales</taxon>
        <taxon>Pleosporineae</taxon>
        <taxon>Pleosporaceae</taxon>
        <taxon>Curvularia</taxon>
    </lineage>
</organism>
<reference evidence="2" key="1">
    <citation type="submission" date="2019-04" db="EMBL/GenBank/DDBJ databases">
        <title>Sequencing of skin fungus with MAO and IRED activity.</title>
        <authorList>
            <person name="Marsaioli A.J."/>
            <person name="Bonatto J.M.C."/>
            <person name="Reis Junior O."/>
        </authorList>
    </citation>
    <scope>NUCLEOTIDE SEQUENCE</scope>
    <source>
        <strain evidence="2">30M1</strain>
    </source>
</reference>
<sequence>MENLEVKRARRSVDKTENQSTKRRRCGSHENDETQNAIGVDKATDEMSPLLRLPGELRNQIYGYLTVDRRPFFCPDNYDYSLDYHGAVVLPHESRNLSQSNRQLRGEVKSYVLHSGKFCIKYRNLSSLREVRYYTVDMVELNFI</sequence>
<comment type="caution">
    <text evidence="2">The sequence shown here is derived from an EMBL/GenBank/DDBJ whole genome shotgun (WGS) entry which is preliminary data.</text>
</comment>
<protein>
    <submittedName>
        <fullName evidence="2">Uncharacterized protein</fullName>
    </submittedName>
</protein>
<feature type="region of interest" description="Disordered" evidence="1">
    <location>
        <begin position="1"/>
        <end position="42"/>
    </location>
</feature>
<keyword evidence="3" id="KW-1185">Reference proteome</keyword>
<dbReference type="AlphaFoldDB" id="A0A9P4W851"/>
<proteinExistence type="predicted"/>
<dbReference type="OrthoDB" id="5413827at2759"/>
<dbReference type="EMBL" id="SWKU01000012">
    <property type="protein sequence ID" value="KAF3001836.1"/>
    <property type="molecule type" value="Genomic_DNA"/>
</dbReference>
<feature type="compositionally biased region" description="Basic and acidic residues" evidence="1">
    <location>
        <begin position="1"/>
        <end position="17"/>
    </location>
</feature>
<evidence type="ECO:0000256" key="1">
    <source>
        <dbReference type="SAM" id="MobiDB-lite"/>
    </source>
</evidence>
<name>A0A9P4W851_CURKU</name>